<dbReference type="GO" id="GO:0004045">
    <property type="term" value="F:peptidyl-tRNA hydrolase activity"/>
    <property type="evidence" value="ECO:0007669"/>
    <property type="project" value="InterPro"/>
</dbReference>
<keyword evidence="3" id="KW-1133">Transmembrane helix</keyword>
<accession>A0A1A8WT36</accession>
<dbReference type="Proteomes" id="UP000078546">
    <property type="component" value="Unassembled WGS sequence"/>
</dbReference>
<feature type="compositionally biased region" description="Basic and acidic residues" evidence="5">
    <location>
        <begin position="137"/>
        <end position="151"/>
    </location>
</feature>
<sequence length="413" mass="48732">MHFVPYVLVGMLWGCTNVYVKKGCMGKKRKQTTTHDIVAIVKDLNVMLPYVLNQIGSLFYYYLLSKSDISLAMPLSNIASFFFTYITEIIIFKKPVTLNSVLGLAHLQSSSLTNRLEETERLQTALKEKKKKKKSIKKGERKREREREREREKKDFVAPLRDYFVTREMHRFTEDKMPCSSKILIALGNEIRKEVGDSFTKCKKGDVGRMYVNYLSRKYNFDEWLHLSNINAYVCEKDMTVLIKPITSIVQSNGLIIKNILTYFNCRDTKNVCIIIPDMYRSIGKYKYKNYIKIHKKLGPDFYNILNTDIISSFSNNNFLQLCFGINNLKNEKGTSIHTYFQENINEQEYHIFLKTFQLADEYFKKQILNSSLISTNYIHFKQKYPAMEPQKCFKKTTSKRRYILDIYKHMYK</sequence>
<keyword evidence="2" id="KW-0812">Transmembrane</keyword>
<proteinExistence type="predicted"/>
<dbReference type="EMBL" id="FLQV01000536">
    <property type="protein sequence ID" value="SBS95018.1"/>
    <property type="molecule type" value="Genomic_DNA"/>
</dbReference>
<feature type="region of interest" description="Disordered" evidence="5">
    <location>
        <begin position="127"/>
        <end position="151"/>
    </location>
</feature>
<protein>
    <submittedName>
        <fullName evidence="6">Uncharacterized protein</fullName>
    </submittedName>
</protein>
<dbReference type="SUPFAM" id="SSF53178">
    <property type="entry name" value="Peptidyl-tRNA hydrolase-like"/>
    <property type="match status" value="1"/>
</dbReference>
<dbReference type="InterPro" id="IPR018908">
    <property type="entry name" value="TMEM234"/>
</dbReference>
<dbReference type="PANTHER" id="PTHR28668:SF1">
    <property type="entry name" value="TRANSMEMBRANE PROTEIN 234"/>
    <property type="match status" value="1"/>
</dbReference>
<dbReference type="AlphaFoldDB" id="A0A1A8WT36"/>
<evidence type="ECO:0000256" key="5">
    <source>
        <dbReference type="SAM" id="MobiDB-lite"/>
    </source>
</evidence>
<dbReference type="Pfam" id="PF01195">
    <property type="entry name" value="Pept_tRNA_hydro"/>
    <property type="match status" value="1"/>
</dbReference>
<dbReference type="PANTHER" id="PTHR28668">
    <property type="entry name" value="TRANSMEMBRANE PROTEIN 234"/>
    <property type="match status" value="1"/>
</dbReference>
<dbReference type="Gene3D" id="3.40.50.1470">
    <property type="entry name" value="Peptidyl-tRNA hydrolase"/>
    <property type="match status" value="1"/>
</dbReference>
<evidence type="ECO:0000313" key="7">
    <source>
        <dbReference type="Proteomes" id="UP000078546"/>
    </source>
</evidence>
<dbReference type="InterPro" id="IPR036416">
    <property type="entry name" value="Pept_tRNA_hydro_sf"/>
</dbReference>
<evidence type="ECO:0000256" key="4">
    <source>
        <dbReference type="ARBA" id="ARBA00023136"/>
    </source>
</evidence>
<dbReference type="Gene3D" id="1.10.3730.20">
    <property type="match status" value="1"/>
</dbReference>
<evidence type="ECO:0000256" key="1">
    <source>
        <dbReference type="ARBA" id="ARBA00004141"/>
    </source>
</evidence>
<dbReference type="Pfam" id="PF10639">
    <property type="entry name" value="TMEM234"/>
    <property type="match status" value="1"/>
</dbReference>
<reference evidence="7" key="1">
    <citation type="submission" date="2016-05" db="EMBL/GenBank/DDBJ databases">
        <authorList>
            <person name="Naeem Raeece"/>
        </authorList>
    </citation>
    <scope>NUCLEOTIDE SEQUENCE [LARGE SCALE GENOMIC DNA]</scope>
</reference>
<organism evidence="6 7">
    <name type="scientific">Plasmodium ovale curtisi</name>
    <dbReference type="NCBI Taxonomy" id="864141"/>
    <lineage>
        <taxon>Eukaryota</taxon>
        <taxon>Sar</taxon>
        <taxon>Alveolata</taxon>
        <taxon>Apicomplexa</taxon>
        <taxon>Aconoidasida</taxon>
        <taxon>Haemosporida</taxon>
        <taxon>Plasmodiidae</taxon>
        <taxon>Plasmodium</taxon>
        <taxon>Plasmodium (Plasmodium)</taxon>
    </lineage>
</organism>
<gene>
    <name evidence="6" type="ORF">POVCU1_029060</name>
</gene>
<evidence type="ECO:0000256" key="2">
    <source>
        <dbReference type="ARBA" id="ARBA00022692"/>
    </source>
</evidence>
<evidence type="ECO:0000313" key="6">
    <source>
        <dbReference type="EMBL" id="SBS95018.1"/>
    </source>
</evidence>
<name>A0A1A8WT36_PLAOA</name>
<comment type="subcellular location">
    <subcellularLocation>
        <location evidence="1">Membrane</location>
        <topology evidence="1">Multi-pass membrane protein</topology>
    </subcellularLocation>
</comment>
<dbReference type="GO" id="GO:0016020">
    <property type="term" value="C:membrane"/>
    <property type="evidence" value="ECO:0007669"/>
    <property type="project" value="UniProtKB-SubCell"/>
</dbReference>
<evidence type="ECO:0000256" key="3">
    <source>
        <dbReference type="ARBA" id="ARBA00022989"/>
    </source>
</evidence>
<dbReference type="InterPro" id="IPR001328">
    <property type="entry name" value="Pept_tRNA_hydro"/>
</dbReference>
<keyword evidence="4" id="KW-0472">Membrane</keyword>